<proteinExistence type="predicted"/>
<feature type="region of interest" description="Disordered" evidence="1">
    <location>
        <begin position="1"/>
        <end position="21"/>
    </location>
</feature>
<organism evidence="2 3">
    <name type="scientific">Nephila pilipes</name>
    <name type="common">Giant wood spider</name>
    <name type="synonym">Nephila maculata</name>
    <dbReference type="NCBI Taxonomy" id="299642"/>
    <lineage>
        <taxon>Eukaryota</taxon>
        <taxon>Metazoa</taxon>
        <taxon>Ecdysozoa</taxon>
        <taxon>Arthropoda</taxon>
        <taxon>Chelicerata</taxon>
        <taxon>Arachnida</taxon>
        <taxon>Araneae</taxon>
        <taxon>Araneomorphae</taxon>
        <taxon>Entelegynae</taxon>
        <taxon>Araneoidea</taxon>
        <taxon>Nephilidae</taxon>
        <taxon>Nephila</taxon>
    </lineage>
</organism>
<dbReference type="EMBL" id="BMAW01000086">
    <property type="protein sequence ID" value="GFS67390.1"/>
    <property type="molecule type" value="Genomic_DNA"/>
</dbReference>
<protein>
    <submittedName>
        <fullName evidence="2">Uncharacterized protein</fullName>
    </submittedName>
</protein>
<dbReference type="AlphaFoldDB" id="A0A8X6IZV4"/>
<evidence type="ECO:0000313" key="2">
    <source>
        <dbReference type="EMBL" id="GFS67390.1"/>
    </source>
</evidence>
<name>A0A8X6IZV4_NEPPI</name>
<sequence length="108" mass="12532">MLRSSESSLNQPPSATPSWLKSKKRVKNRLFTSFECHRGEERVSNANDFSAGKRMKKEFFSVELSSVLFILRGFSFLREGVGTRTEGRPERKFEHTLPYRVRGRFLMG</sequence>
<feature type="compositionally biased region" description="Polar residues" evidence="1">
    <location>
        <begin position="1"/>
        <end position="19"/>
    </location>
</feature>
<accession>A0A8X6IZV4</accession>
<evidence type="ECO:0000313" key="3">
    <source>
        <dbReference type="Proteomes" id="UP000887013"/>
    </source>
</evidence>
<keyword evidence="3" id="KW-1185">Reference proteome</keyword>
<dbReference type="Proteomes" id="UP000887013">
    <property type="component" value="Unassembled WGS sequence"/>
</dbReference>
<comment type="caution">
    <text evidence="2">The sequence shown here is derived from an EMBL/GenBank/DDBJ whole genome shotgun (WGS) entry which is preliminary data.</text>
</comment>
<evidence type="ECO:0000256" key="1">
    <source>
        <dbReference type="SAM" id="MobiDB-lite"/>
    </source>
</evidence>
<reference evidence="2" key="1">
    <citation type="submission" date="2020-08" db="EMBL/GenBank/DDBJ databases">
        <title>Multicomponent nature underlies the extraordinary mechanical properties of spider dragline silk.</title>
        <authorList>
            <person name="Kono N."/>
            <person name="Nakamura H."/>
            <person name="Mori M."/>
            <person name="Yoshida Y."/>
            <person name="Ohtoshi R."/>
            <person name="Malay A.D."/>
            <person name="Moran D.A.P."/>
            <person name="Tomita M."/>
            <person name="Numata K."/>
            <person name="Arakawa K."/>
        </authorList>
    </citation>
    <scope>NUCLEOTIDE SEQUENCE</scope>
</reference>
<gene>
    <name evidence="2" type="ORF">NPIL_608841</name>
</gene>